<dbReference type="RefSeq" id="WP_047193291.1">
    <property type="nucleotide sequence ID" value="NZ_CP011371.1"/>
</dbReference>
<feature type="chain" id="PRO_5002551672" description="ABC transporter substrate-binding protein" evidence="1">
    <location>
        <begin position="18"/>
        <end position="293"/>
    </location>
</feature>
<dbReference type="STRING" id="413882.AAW51_0424"/>
<keyword evidence="1" id="KW-0732">Signal</keyword>
<sequence length="293" mass="31235">MCLLAVLALLSMRVAHARPELRVLAIGDTPAVREILAALQNRYPALTQSGDPKVLARRAGPAIYLAIGPAALQAGLEAELQPLVSLFTSSQTYQQVVAASTRPTRHQGVTAIYPEVSPQIQLEVIAALYRRPVSVGVLLSELTEPLAQGLQRAAGALGLDLLVRRAASRANVVRELGELGGAKVILAIPDGSLYTKENLALVLESTYRRGQPVVGFSAALVHAGTLASAYASVEDVVAHFDQLEPQLGAGPLPPPQYPLYWRVLINDHVAKSLGVVVPEGVRDMGRRPQARPQ</sequence>
<feature type="signal peptide" evidence="1">
    <location>
        <begin position="1"/>
        <end position="17"/>
    </location>
</feature>
<proteinExistence type="predicted"/>
<name>A0A0G3BKP6_9BURK</name>
<dbReference type="AlphaFoldDB" id="A0A0G3BKP6"/>
<dbReference type="Gene3D" id="3.40.50.2300">
    <property type="match status" value="2"/>
</dbReference>
<organism evidence="2 3">
    <name type="scientific">Caldimonas brevitalea</name>
    <dbReference type="NCBI Taxonomy" id="413882"/>
    <lineage>
        <taxon>Bacteria</taxon>
        <taxon>Pseudomonadati</taxon>
        <taxon>Pseudomonadota</taxon>
        <taxon>Betaproteobacteria</taxon>
        <taxon>Burkholderiales</taxon>
        <taxon>Sphaerotilaceae</taxon>
        <taxon>Caldimonas</taxon>
    </lineage>
</organism>
<dbReference type="OrthoDB" id="9178917at2"/>
<evidence type="ECO:0000313" key="2">
    <source>
        <dbReference type="EMBL" id="AKJ27115.1"/>
    </source>
</evidence>
<evidence type="ECO:0000256" key="1">
    <source>
        <dbReference type="SAM" id="SignalP"/>
    </source>
</evidence>
<keyword evidence="3" id="KW-1185">Reference proteome</keyword>
<protein>
    <recommendedName>
        <fullName evidence="4">ABC transporter substrate-binding protein</fullName>
    </recommendedName>
</protein>
<gene>
    <name evidence="2" type="ORF">AAW51_0424</name>
</gene>
<accession>A0A0G3BKP6</accession>
<evidence type="ECO:0008006" key="4">
    <source>
        <dbReference type="Google" id="ProtNLM"/>
    </source>
</evidence>
<reference evidence="2 3" key="1">
    <citation type="submission" date="2015-05" db="EMBL/GenBank/DDBJ databases">
        <authorList>
            <person name="Tang B."/>
            <person name="Yu Y."/>
        </authorList>
    </citation>
    <scope>NUCLEOTIDE SEQUENCE [LARGE SCALE GENOMIC DNA]</scope>
    <source>
        <strain evidence="2 3">DSM 7029</strain>
    </source>
</reference>
<dbReference type="Proteomes" id="UP000035352">
    <property type="component" value="Chromosome"/>
</dbReference>
<evidence type="ECO:0000313" key="3">
    <source>
        <dbReference type="Proteomes" id="UP000035352"/>
    </source>
</evidence>
<dbReference type="KEGG" id="pbh:AAW51_0424"/>
<dbReference type="EMBL" id="CP011371">
    <property type="protein sequence ID" value="AKJ27115.1"/>
    <property type="molecule type" value="Genomic_DNA"/>
</dbReference>